<keyword evidence="3 6" id="KW-0418">Kinase</keyword>
<comment type="caution">
    <text evidence="6">The sequence shown here is derived from an EMBL/GenBank/DDBJ whole genome shotgun (WGS) entry which is preliminary data.</text>
</comment>
<keyword evidence="2" id="KW-0808">Transferase</keyword>
<dbReference type="GO" id="GO:0016301">
    <property type="term" value="F:kinase activity"/>
    <property type="evidence" value="ECO:0007669"/>
    <property type="project" value="UniProtKB-KW"/>
</dbReference>
<evidence type="ECO:0000256" key="1">
    <source>
        <dbReference type="ARBA" id="ARBA00010688"/>
    </source>
</evidence>
<name>A0A2S7CN59_9XANT</name>
<accession>A0A2S7CN59</accession>
<dbReference type="EMBL" id="JBJGBS010000015">
    <property type="protein sequence ID" value="MFO3704508.1"/>
    <property type="molecule type" value="Genomic_DNA"/>
</dbReference>
<evidence type="ECO:0000256" key="3">
    <source>
        <dbReference type="ARBA" id="ARBA00022777"/>
    </source>
</evidence>
<keyword evidence="8" id="KW-1185">Reference proteome</keyword>
<proteinExistence type="inferred from homology"/>
<dbReference type="CDD" id="cd01166">
    <property type="entry name" value="KdgK"/>
    <property type="match status" value="1"/>
</dbReference>
<evidence type="ECO:0000313" key="8">
    <source>
        <dbReference type="Proteomes" id="UP001637990"/>
    </source>
</evidence>
<dbReference type="EMBL" id="MDEC01000017">
    <property type="protein sequence ID" value="PPU62997.1"/>
    <property type="molecule type" value="Genomic_DNA"/>
</dbReference>
<dbReference type="PANTHER" id="PTHR43320:SF2">
    <property type="entry name" value="2-DEHYDRO-3-DEOXYGLUCONOKINASE_2-DEHYDRO-3-DEOXYGALACTONOKINASE"/>
    <property type="match status" value="1"/>
</dbReference>
<protein>
    <submittedName>
        <fullName evidence="6">2-keto-3-deoxygluconate kinase</fullName>
    </submittedName>
    <submittedName>
        <fullName evidence="5">PfkB family carbohydrate kinase</fullName>
    </submittedName>
</protein>
<dbReference type="Proteomes" id="UP001637990">
    <property type="component" value="Unassembled WGS sequence"/>
</dbReference>
<dbReference type="Pfam" id="PF00294">
    <property type="entry name" value="PfkB"/>
    <property type="match status" value="1"/>
</dbReference>
<reference evidence="6 7" key="1">
    <citation type="submission" date="2016-08" db="EMBL/GenBank/DDBJ databases">
        <authorList>
            <person name="Seilhamer J.J."/>
        </authorList>
    </citation>
    <scope>NUCLEOTIDE SEQUENCE [LARGE SCALE GENOMIC DNA]</scope>
    <source>
        <strain evidence="6 7">CFBP4690</strain>
    </source>
</reference>
<dbReference type="InterPro" id="IPR011611">
    <property type="entry name" value="PfkB_dom"/>
</dbReference>
<dbReference type="AlphaFoldDB" id="A0A2S7CN59"/>
<gene>
    <name evidence="5" type="ORF">ACI6Q5_05860</name>
    <name evidence="6" type="ORF">XcodCFBP4690_13245</name>
</gene>
<evidence type="ECO:0000313" key="6">
    <source>
        <dbReference type="EMBL" id="PPU62997.1"/>
    </source>
</evidence>
<sequence length="340" mass="36384">MSRARILCFGELLLRLGAPGHELLLQQPRLDVHCGGAEANVGVSLAHFGHDVAMVSTVADNPLGAAVLGELRRHDVDTRHVRRVEGRMGLYFLTTGAIHRPSEVVYDRADSAFALAPADAYDWPALLEGVQWLHLSGVSPALGADVAQATLAAARAARAAGVKVSFDGNYRPKLWQRWQGDARGILHQLFDCADVVFADYRDIGVVLGGQFPQGTLEARVEAAAQQAFAAFPQLQLMACTQRVAHNVDHHSLGAMLVPREGALAHVPSEELTPIIDRIGGGDAFAAGVLHGLIEGWPLQDTARFGLAAGCLKHSIPGDFNPLSVAEVQACVGDARFDVRR</sequence>
<evidence type="ECO:0000259" key="4">
    <source>
        <dbReference type="Pfam" id="PF00294"/>
    </source>
</evidence>
<reference evidence="5 8" key="2">
    <citation type="submission" date="2024-11" db="EMBL/GenBank/DDBJ databases">
        <title>Genome sequencing of Xanthomonas codiaei.</title>
        <authorList>
            <person name="Studholme D.J."/>
        </authorList>
    </citation>
    <scope>NUCLEOTIDE SEQUENCE [LARGE SCALE GENOMIC DNA]</scope>
    <source>
        <strain evidence="5 8">NCPPB 4350</strain>
    </source>
</reference>
<dbReference type="SUPFAM" id="SSF53613">
    <property type="entry name" value="Ribokinase-like"/>
    <property type="match status" value="1"/>
</dbReference>
<dbReference type="PANTHER" id="PTHR43320">
    <property type="entry name" value="SUGAR KINASE"/>
    <property type="match status" value="1"/>
</dbReference>
<dbReference type="InterPro" id="IPR029056">
    <property type="entry name" value="Ribokinase-like"/>
</dbReference>
<dbReference type="OrthoDB" id="9795789at2"/>
<dbReference type="InterPro" id="IPR052700">
    <property type="entry name" value="Carb_kinase_PfkB-like"/>
</dbReference>
<evidence type="ECO:0000256" key="2">
    <source>
        <dbReference type="ARBA" id="ARBA00022679"/>
    </source>
</evidence>
<comment type="similarity">
    <text evidence="1">Belongs to the carbohydrate kinase PfkB family.</text>
</comment>
<organism evidence="6 7">
    <name type="scientific">Xanthomonas codiaei</name>
    <dbReference type="NCBI Taxonomy" id="56463"/>
    <lineage>
        <taxon>Bacteria</taxon>
        <taxon>Pseudomonadati</taxon>
        <taxon>Pseudomonadota</taxon>
        <taxon>Gammaproteobacteria</taxon>
        <taxon>Lysobacterales</taxon>
        <taxon>Lysobacteraceae</taxon>
        <taxon>Xanthomonas</taxon>
    </lineage>
</organism>
<feature type="domain" description="Carbohydrate kinase PfkB" evidence="4">
    <location>
        <begin position="5"/>
        <end position="314"/>
    </location>
</feature>
<evidence type="ECO:0000313" key="7">
    <source>
        <dbReference type="Proteomes" id="UP000237872"/>
    </source>
</evidence>
<dbReference type="RefSeq" id="WP_104541421.1">
    <property type="nucleotide sequence ID" value="NZ_JBJGBS010000015.1"/>
</dbReference>
<dbReference type="Proteomes" id="UP000237872">
    <property type="component" value="Unassembled WGS sequence"/>
</dbReference>
<dbReference type="Gene3D" id="3.40.1190.20">
    <property type="match status" value="1"/>
</dbReference>
<evidence type="ECO:0000313" key="5">
    <source>
        <dbReference type="EMBL" id="MFO3704508.1"/>
    </source>
</evidence>